<evidence type="ECO:0000313" key="2">
    <source>
        <dbReference type="Proteomes" id="UP000010077"/>
    </source>
</evidence>
<dbReference type="HOGENOM" id="CLU_3306473_0_0_5"/>
<organism evidence="1 2">
    <name type="scientific">Candidatus Endolissoclinum faulkneri L2</name>
    <dbReference type="NCBI Taxonomy" id="1193729"/>
    <lineage>
        <taxon>Bacteria</taxon>
        <taxon>Pseudomonadati</taxon>
        <taxon>Pseudomonadota</taxon>
        <taxon>Alphaproteobacteria</taxon>
        <taxon>Rhodospirillales</taxon>
        <taxon>Rhodospirillaceae</taxon>
        <taxon>Candidatus Endolissoclinum</taxon>
    </lineage>
</organism>
<name>K7YPW6_9PROT</name>
<protein>
    <submittedName>
        <fullName evidence="1">Uncharacterized protein</fullName>
    </submittedName>
</protein>
<evidence type="ECO:0000313" key="1">
    <source>
        <dbReference type="EMBL" id="AFX99587.1"/>
    </source>
</evidence>
<accession>K7YPW6</accession>
<sequence length="39" mass="4655">MLVILCCIFINRLCSKMQKAQLLCAYWILYALARCIRKF</sequence>
<dbReference type="EMBL" id="CP003539">
    <property type="protein sequence ID" value="AFX99587.1"/>
    <property type="molecule type" value="Genomic_DNA"/>
</dbReference>
<dbReference type="KEGG" id="thal:A1OE_1418"/>
<proteinExistence type="predicted"/>
<keyword evidence="2" id="KW-1185">Reference proteome</keyword>
<reference evidence="1 2" key="1">
    <citation type="journal article" date="2012" name="Proc. Natl. Acad. Sci. U.S.A.">
        <title>Genome streamlining and chemical defense in a coral reef symbiosis.</title>
        <authorList>
            <person name="Kwan J.C."/>
            <person name="Donia M.S."/>
            <person name="Han A.W."/>
            <person name="Hirose E."/>
            <person name="Haygood M.G."/>
            <person name="Schmidt E.W."/>
        </authorList>
    </citation>
    <scope>NUCLEOTIDE SEQUENCE [LARGE SCALE GENOMIC DNA]</scope>
    <source>
        <strain evidence="1 2">L2</strain>
    </source>
</reference>
<dbReference type="Proteomes" id="UP000010077">
    <property type="component" value="Chromosome"/>
</dbReference>
<dbReference type="AlphaFoldDB" id="K7YPW6"/>
<gene>
    <name evidence="1" type="ORF">A1OE_1418</name>
</gene>